<reference evidence="3 4" key="1">
    <citation type="submission" date="2014-02" db="EMBL/GenBank/DDBJ databases">
        <title>The genome sequence of the entomopathogenic fungus Metarhizium robertsii ARSEF 2575.</title>
        <authorList>
            <person name="Giuliano Garisto Donzelli B."/>
            <person name="Roe B.A."/>
            <person name="Macmil S.L."/>
            <person name="Krasnoff S.B."/>
            <person name="Gibson D.M."/>
        </authorList>
    </citation>
    <scope>NUCLEOTIDE SEQUENCE [LARGE SCALE GENOMIC DNA]</scope>
    <source>
        <strain evidence="3 4">ARSEF 2575</strain>
    </source>
</reference>
<dbReference type="Proteomes" id="UP000030151">
    <property type="component" value="Unassembled WGS sequence"/>
</dbReference>
<accession>A0A014N8T4</accession>
<name>A0A014N8T4_9HYPO</name>
<sequence>MPSGWVVHWWPSPGLVLMSVFFAQSATRHTGIQRAMFQHGFLELGCSHGQATANAPKVQSCSVREVSGRTISASQPLSLMESWSKVAGTNADCWRPAPAAHAWELQLRGSRTKQSVPCPIDCPTRLAKKAKVHHHHHQWNAGPSLPRAVTTHQGLSSVL</sequence>
<proteinExistence type="predicted"/>
<feature type="transmembrane region" description="Helical" evidence="2">
    <location>
        <begin position="6"/>
        <end position="26"/>
    </location>
</feature>
<dbReference type="EMBL" id="JELW01000050">
    <property type="protein sequence ID" value="EXU96412.1"/>
    <property type="molecule type" value="Genomic_DNA"/>
</dbReference>
<feature type="region of interest" description="Disordered" evidence="1">
    <location>
        <begin position="133"/>
        <end position="159"/>
    </location>
</feature>
<evidence type="ECO:0000313" key="3">
    <source>
        <dbReference type="EMBL" id="EXU96412.1"/>
    </source>
</evidence>
<protein>
    <submittedName>
        <fullName evidence="3">Uncharacterized protein</fullName>
    </submittedName>
</protein>
<evidence type="ECO:0000313" key="4">
    <source>
        <dbReference type="Proteomes" id="UP000030151"/>
    </source>
</evidence>
<comment type="caution">
    <text evidence="3">The sequence shown here is derived from an EMBL/GenBank/DDBJ whole genome shotgun (WGS) entry which is preliminary data.</text>
</comment>
<feature type="compositionally biased region" description="Polar residues" evidence="1">
    <location>
        <begin position="150"/>
        <end position="159"/>
    </location>
</feature>
<keyword evidence="2" id="KW-0812">Transmembrane</keyword>
<keyword evidence="2" id="KW-0472">Membrane</keyword>
<organism evidence="3 4">
    <name type="scientific">Metarhizium robertsii</name>
    <dbReference type="NCBI Taxonomy" id="568076"/>
    <lineage>
        <taxon>Eukaryota</taxon>
        <taxon>Fungi</taxon>
        <taxon>Dikarya</taxon>
        <taxon>Ascomycota</taxon>
        <taxon>Pezizomycotina</taxon>
        <taxon>Sordariomycetes</taxon>
        <taxon>Hypocreomycetidae</taxon>
        <taxon>Hypocreales</taxon>
        <taxon>Clavicipitaceae</taxon>
        <taxon>Metarhizium</taxon>
    </lineage>
</organism>
<evidence type="ECO:0000256" key="1">
    <source>
        <dbReference type="SAM" id="MobiDB-lite"/>
    </source>
</evidence>
<gene>
    <name evidence="3" type="ORF">X797_010530</name>
</gene>
<keyword evidence="2" id="KW-1133">Transmembrane helix</keyword>
<dbReference type="AlphaFoldDB" id="A0A014N8T4"/>
<dbReference type="HOGENOM" id="CLU_1661202_0_0_1"/>
<evidence type="ECO:0000256" key="2">
    <source>
        <dbReference type="SAM" id="Phobius"/>
    </source>
</evidence>